<comment type="caution">
    <text evidence="1">The sequence shown here is derived from an EMBL/GenBank/DDBJ whole genome shotgun (WGS) entry which is preliminary data.</text>
</comment>
<dbReference type="EMBL" id="PCMW01000053">
    <property type="protein sequence ID" value="PDS23800.1"/>
    <property type="molecule type" value="Genomic_DNA"/>
</dbReference>
<dbReference type="RefSeq" id="WP_097554327.1">
    <property type="nucleotide sequence ID" value="NZ_PCMW01000053.1"/>
</dbReference>
<reference evidence="1 2" key="1">
    <citation type="submission" date="2017-09" db="EMBL/GenBank/DDBJ databases">
        <title>Whole genomes of Flavobacteriaceae.</title>
        <authorList>
            <person name="Stine C."/>
            <person name="Li C."/>
            <person name="Tadesse D."/>
        </authorList>
    </citation>
    <scope>NUCLEOTIDE SEQUENCE [LARGE SCALE GENOMIC DNA]</scope>
    <source>
        <strain evidence="1 2">ATCC 35036</strain>
    </source>
</reference>
<evidence type="ECO:0000313" key="2">
    <source>
        <dbReference type="Proteomes" id="UP000220828"/>
    </source>
</evidence>
<proteinExistence type="predicted"/>
<name>A0A2H3KAT7_9FLAO</name>
<accession>A0A2H3KAT7</accession>
<dbReference type="AlphaFoldDB" id="A0A2H3KAT7"/>
<organism evidence="1 2">
    <name type="scientific">Flavobacterium branchiophilum</name>
    <dbReference type="NCBI Taxonomy" id="55197"/>
    <lineage>
        <taxon>Bacteria</taxon>
        <taxon>Pseudomonadati</taxon>
        <taxon>Bacteroidota</taxon>
        <taxon>Flavobacteriia</taxon>
        <taxon>Flavobacteriales</taxon>
        <taxon>Flavobacteriaceae</taxon>
        <taxon>Flavobacterium</taxon>
    </lineage>
</organism>
<dbReference type="Proteomes" id="UP000220828">
    <property type="component" value="Unassembled WGS sequence"/>
</dbReference>
<gene>
    <name evidence="1" type="ORF">B0A77_09870</name>
</gene>
<evidence type="ECO:0000313" key="1">
    <source>
        <dbReference type="EMBL" id="PDS23800.1"/>
    </source>
</evidence>
<protein>
    <submittedName>
        <fullName evidence="1">Uncharacterized protein</fullName>
    </submittedName>
</protein>
<sequence length="76" mass="8608">MQSNKKITQLEQKLPRGAKKVIAKKTGLSYNTVVRYFKGNEVSFDTESKIVNEATIFLSLVKDANEAKKLLLSYEL</sequence>
<dbReference type="OrthoDB" id="9969788at2"/>